<dbReference type="InterPro" id="IPR018633">
    <property type="entry name" value="DUF2357"/>
</dbReference>
<dbReference type="AlphaFoldDB" id="A0A844M2P2"/>
<reference evidence="2 3" key="1">
    <citation type="journal article" date="2019" name="PLoS ONE">
        <title>Pup mortality in New Zealand sea lions (Phocarctos hookeri) at Enderby Island, Auckland Islands, 2013-18.</title>
        <authorList>
            <person name="Michael S.A."/>
            <person name="Hayman D.T.S."/>
            <person name="Gray R."/>
            <person name="Zhang J."/>
            <person name="Rogers L."/>
            <person name="Roe W.D."/>
        </authorList>
    </citation>
    <scope>NUCLEOTIDE SEQUENCE [LARGE SCALE GENOMIC DNA]</scope>
    <source>
        <strain evidence="2 3">SM868</strain>
    </source>
</reference>
<accession>A0A844M2P2</accession>
<dbReference type="Pfam" id="PF09823">
    <property type="entry name" value="DUF2357"/>
    <property type="match status" value="1"/>
</dbReference>
<gene>
    <name evidence="2" type="ORF">GB996_09270</name>
</gene>
<comment type="caution">
    <text evidence="2">The sequence shown here is derived from an EMBL/GenBank/DDBJ whole genome shotgun (WGS) entry which is preliminary data.</text>
</comment>
<dbReference type="Pfam" id="PF04411">
    <property type="entry name" value="PDDEXK_7"/>
    <property type="match status" value="1"/>
</dbReference>
<keyword evidence="3" id="KW-1185">Reference proteome</keyword>
<sequence>MPELLRIQTPHFELSIWCKDISKRKATYDDTMRKRQALSTEQTHRPTLRVSPPILDIDVNCMGVPLDIDKDILQSAVETKILLNEPVFFENIQYQFEWLFFTDTSPISVNNAYLTHRSHLINEGFRFAEAHRSLPARLTGSINTANHLGWMRLPLEYITEHQTHRSKIAFEVLPTKMSLHDDLPAMYHTIDRIFPLWRFSLLAPTEQEAGKGQQRNYFPLLWLANFTQMRDQLEYGLKVISQAPHSRLQPHLSYNKAARLKGKIPHRLGTKIKEDFNNGRHDKSYPVVKQQLSVDTPENRFIKMVVNSTIKKLSSFEQKLRAANAAPDNQRLSNAFLTELHSWQQPLQKTLKHRFMQEIGRYQGLSHESLVLQQKSGYSLVYRIWQDLKFYLDVFDNQTSISMKSVAEIYEIWCFLMLRNILTDELGFQEVSLTKPNLTLNSFFEYQLKDGFAGAITFKRNDGVTARLAHEPNFGKKGTKIRSYLTTQRPDIVLEVTLPISENPEKRTKATQSFIWIFDAKYRIKTPQNSFDIEPDVEHKDYVPDDAINQMHRYRDALIRIITDDRNSNEQINNIRKSRPVVGAFALYPGYFDQANMKNPYQNEIDEVGIGAFALLPNLTSSNDNTKAGKLTTSHQGHHWLSEFLIQQIGRSDEGLPTQLSLLDEVDYTSRVNHIAERLYVQEPARIPYSGMSQTLYPDLTLTVALGNKEGRTESYFQKFEQGLARWYHIPESTFLRKYQRHVINELSYLALATDSGRDDNKEINKLWPIKNVRLLPRNEITIEQAGSSSRSTKLYYLFELGQPLTLTNPIKGISQVSFMASMSLTTLASLEQVSHFRQLKQVYKEAFTSNPNK</sequence>
<protein>
    <submittedName>
        <fullName evidence="2">DUF2357 domain-containing protein</fullName>
    </submittedName>
</protein>
<dbReference type="EMBL" id="WFKQ01000009">
    <property type="protein sequence ID" value="MUG32985.1"/>
    <property type="molecule type" value="Genomic_DNA"/>
</dbReference>
<evidence type="ECO:0000259" key="1">
    <source>
        <dbReference type="Pfam" id="PF09823"/>
    </source>
</evidence>
<name>A0A844M2P2_9GAMM</name>
<organism evidence="2 3">
    <name type="scientific">Psychrobacter sanguinis</name>
    <dbReference type="NCBI Taxonomy" id="861445"/>
    <lineage>
        <taxon>Bacteria</taxon>
        <taxon>Pseudomonadati</taxon>
        <taxon>Pseudomonadota</taxon>
        <taxon>Gammaproteobacteria</taxon>
        <taxon>Moraxellales</taxon>
        <taxon>Moraxellaceae</taxon>
        <taxon>Psychrobacter</taxon>
    </lineage>
</organism>
<dbReference type="OrthoDB" id="32195at2"/>
<dbReference type="RefSeq" id="WP_155587499.1">
    <property type="nucleotide sequence ID" value="NZ_WFKQ01000009.1"/>
</dbReference>
<dbReference type="InterPro" id="IPR007505">
    <property type="entry name" value="PDDEXK_7"/>
</dbReference>
<dbReference type="Proteomes" id="UP000442109">
    <property type="component" value="Unassembled WGS sequence"/>
</dbReference>
<evidence type="ECO:0000313" key="3">
    <source>
        <dbReference type="Proteomes" id="UP000442109"/>
    </source>
</evidence>
<feature type="domain" description="DUF2357" evidence="1">
    <location>
        <begin position="139"/>
        <end position="385"/>
    </location>
</feature>
<evidence type="ECO:0000313" key="2">
    <source>
        <dbReference type="EMBL" id="MUG32985.1"/>
    </source>
</evidence>
<proteinExistence type="predicted"/>